<evidence type="ECO:0000313" key="2">
    <source>
        <dbReference type="EMBL" id="XAI70141.1"/>
    </source>
</evidence>
<reference evidence="2" key="1">
    <citation type="journal article" date="2024" name="J. Gen. Virol.">
        <title>Novel phages of Pseudomonas syringae unveil numerous potential auxiliary metabolic genes.</title>
        <authorList>
            <person name="Feltin C."/>
            <person name="Garneau J.R."/>
            <person name="Morris C.E."/>
            <person name="Berard A."/>
            <person name="Torres-Barcelo C."/>
        </authorList>
    </citation>
    <scope>NUCLEOTIDE SEQUENCE</scope>
</reference>
<feature type="compositionally biased region" description="Basic and acidic residues" evidence="1">
    <location>
        <begin position="94"/>
        <end position="103"/>
    </location>
</feature>
<protein>
    <submittedName>
        <fullName evidence="2">Uncharacterized protein</fullName>
    </submittedName>
</protein>
<dbReference type="EMBL" id="PP179318">
    <property type="protein sequence ID" value="XAI70141.1"/>
    <property type="molecule type" value="Genomic_DNA"/>
</dbReference>
<sequence>MTDTNPNTEYRVVKRDVIPNAPWFMLYGGESADGMGAGVFVARTVFPSTALTHYRKCIKNNPYSTGCVQAVFPDRVERVDEKWLQREEVKQHKLRYPKPEKKATPKPQNYGTFA</sequence>
<gene>
    <name evidence="2" type="ORF">Nican01_00128</name>
</gene>
<feature type="region of interest" description="Disordered" evidence="1">
    <location>
        <begin position="94"/>
        <end position="114"/>
    </location>
</feature>
<organism evidence="2">
    <name type="scientific">Pseudomonas phage Nican01</name>
    <dbReference type="NCBI Taxonomy" id="3138540"/>
    <lineage>
        <taxon>Viruses</taxon>
        <taxon>Duplodnaviria</taxon>
        <taxon>Heunggongvirae</taxon>
        <taxon>Uroviricota</taxon>
        <taxon>Caudoviricetes</taxon>
        <taxon>Nickievirus</taxon>
    </lineage>
</organism>
<evidence type="ECO:0000256" key="1">
    <source>
        <dbReference type="SAM" id="MobiDB-lite"/>
    </source>
</evidence>
<accession>A0AAU6W119</accession>
<name>A0AAU6W119_9CAUD</name>
<proteinExistence type="predicted"/>